<dbReference type="Proteomes" id="UP000465305">
    <property type="component" value="Unassembled WGS sequence"/>
</dbReference>
<reference evidence="1 2" key="1">
    <citation type="journal article" date="2019" name="Emerg. Microbes Infect.">
        <title>Comprehensive subspecies identification of 175 nontuberculous mycobacteria species based on 7547 genomic profiles.</title>
        <authorList>
            <person name="Matsumoto Y."/>
            <person name="Kinjo T."/>
            <person name="Motooka D."/>
            <person name="Nabeya D."/>
            <person name="Jung N."/>
            <person name="Uechi K."/>
            <person name="Horii T."/>
            <person name="Iida T."/>
            <person name="Fujita J."/>
            <person name="Nakamura S."/>
        </authorList>
    </citation>
    <scope>NUCLEOTIDE SEQUENCE [LARGE SCALE GENOMIC DNA]</scope>
    <source>
        <strain evidence="1 2">JCM 30723</strain>
    </source>
</reference>
<proteinExistence type="predicted"/>
<sequence>MLIVLPAIPANSAAAAMPKTERRRRSPQHLITTELADSCCRHCRAPIWEGYCGGEKTRIDPTPITRDAELGATLADIPTYQIPASYTRRPTRRTQWNIHRWPPGNATIHADHQCGRVWPAACIDPRPNLHTPTAADPLNADGTLFEPPPPF</sequence>
<organism evidence="1 2">
    <name type="scientific">Mycolicibacter algericus</name>
    <name type="common">Mycobacterium algericum</name>
    <dbReference type="NCBI Taxonomy" id="1288388"/>
    <lineage>
        <taxon>Bacteria</taxon>
        <taxon>Bacillati</taxon>
        <taxon>Actinomycetota</taxon>
        <taxon>Actinomycetes</taxon>
        <taxon>Mycobacteriales</taxon>
        <taxon>Mycobacteriaceae</taxon>
        <taxon>Mycolicibacter</taxon>
    </lineage>
</organism>
<protein>
    <submittedName>
        <fullName evidence="1">Uncharacterized protein</fullName>
    </submittedName>
</protein>
<evidence type="ECO:0000313" key="2">
    <source>
        <dbReference type="Proteomes" id="UP000465305"/>
    </source>
</evidence>
<gene>
    <name evidence="1" type="ORF">MALGJ_00480</name>
</gene>
<dbReference type="EMBL" id="BLKY01000001">
    <property type="protein sequence ID" value="GFG83372.1"/>
    <property type="molecule type" value="Genomic_DNA"/>
</dbReference>
<comment type="caution">
    <text evidence="1">The sequence shown here is derived from an EMBL/GenBank/DDBJ whole genome shotgun (WGS) entry which is preliminary data.</text>
</comment>
<evidence type="ECO:0000313" key="1">
    <source>
        <dbReference type="EMBL" id="GFG83372.1"/>
    </source>
</evidence>
<name>A0A7I9Y3W8_MYCAL</name>
<accession>A0A7I9Y3W8</accession>
<dbReference type="AlphaFoldDB" id="A0A7I9Y3W8"/>